<dbReference type="Proteomes" id="UP000823388">
    <property type="component" value="Chromosome 9N"/>
</dbReference>
<organism evidence="2 3">
    <name type="scientific">Panicum virgatum</name>
    <name type="common">Blackwell switchgrass</name>
    <dbReference type="NCBI Taxonomy" id="38727"/>
    <lineage>
        <taxon>Eukaryota</taxon>
        <taxon>Viridiplantae</taxon>
        <taxon>Streptophyta</taxon>
        <taxon>Embryophyta</taxon>
        <taxon>Tracheophyta</taxon>
        <taxon>Spermatophyta</taxon>
        <taxon>Magnoliopsida</taxon>
        <taxon>Liliopsida</taxon>
        <taxon>Poales</taxon>
        <taxon>Poaceae</taxon>
        <taxon>PACMAD clade</taxon>
        <taxon>Panicoideae</taxon>
        <taxon>Panicodae</taxon>
        <taxon>Paniceae</taxon>
        <taxon>Panicinae</taxon>
        <taxon>Panicum</taxon>
        <taxon>Panicum sect. Hiantes</taxon>
    </lineage>
</organism>
<name>A0A8T0N2E2_PANVG</name>
<proteinExistence type="predicted"/>
<protein>
    <submittedName>
        <fullName evidence="2">Uncharacterized protein</fullName>
    </submittedName>
</protein>
<evidence type="ECO:0000313" key="2">
    <source>
        <dbReference type="EMBL" id="KAG2543600.1"/>
    </source>
</evidence>
<keyword evidence="3" id="KW-1185">Reference proteome</keyword>
<evidence type="ECO:0000256" key="1">
    <source>
        <dbReference type="SAM" id="MobiDB-lite"/>
    </source>
</evidence>
<reference evidence="2" key="1">
    <citation type="submission" date="2020-05" db="EMBL/GenBank/DDBJ databases">
        <title>WGS assembly of Panicum virgatum.</title>
        <authorList>
            <person name="Lovell J.T."/>
            <person name="Jenkins J."/>
            <person name="Shu S."/>
            <person name="Juenger T.E."/>
            <person name="Schmutz J."/>
        </authorList>
    </citation>
    <scope>NUCLEOTIDE SEQUENCE</scope>
    <source>
        <strain evidence="2">AP13</strain>
    </source>
</reference>
<evidence type="ECO:0000313" key="3">
    <source>
        <dbReference type="Proteomes" id="UP000823388"/>
    </source>
</evidence>
<dbReference type="AlphaFoldDB" id="A0A8T0N2E2"/>
<accession>A0A8T0N2E2</accession>
<comment type="caution">
    <text evidence="2">The sequence shown here is derived from an EMBL/GenBank/DDBJ whole genome shotgun (WGS) entry which is preliminary data.</text>
</comment>
<dbReference type="EMBL" id="CM029054">
    <property type="protein sequence ID" value="KAG2543600.1"/>
    <property type="molecule type" value="Genomic_DNA"/>
</dbReference>
<gene>
    <name evidence="2" type="ORF">PVAP13_9NG761777</name>
</gene>
<sequence length="135" mass="14362">MLCVCLQVLNVVATHGKAGHPATPSQRLGATASRRVHAAAPGLRLFSLAVKLRAPPSSDSHAPRASCGGRRRRRYGARRVPAASVWREEIKPSPSPSGHVVFHFSLHGFLALAQSCHSCGIAPAPCRARVNEQSC</sequence>
<feature type="region of interest" description="Disordered" evidence="1">
    <location>
        <begin position="54"/>
        <end position="78"/>
    </location>
</feature>